<accession>A0AAD0XA53</accession>
<dbReference type="CDD" id="cd00616">
    <property type="entry name" value="AHBA_syn"/>
    <property type="match status" value="1"/>
</dbReference>
<dbReference type="GO" id="GO:0008483">
    <property type="term" value="F:transaminase activity"/>
    <property type="evidence" value="ECO:0007669"/>
    <property type="project" value="UniProtKB-KW"/>
</dbReference>
<keyword evidence="3" id="KW-0032">Aminotransferase</keyword>
<dbReference type="PANTHER" id="PTHR30244">
    <property type="entry name" value="TRANSAMINASE"/>
    <property type="match status" value="1"/>
</dbReference>
<evidence type="ECO:0000313" key="4">
    <source>
        <dbReference type="Proteomes" id="UP000273809"/>
    </source>
</evidence>
<dbReference type="AlphaFoldDB" id="A0AAD0XA53"/>
<dbReference type="Gene3D" id="3.40.640.10">
    <property type="entry name" value="Type I PLP-dependent aspartate aminotransferase-like (Major domain)"/>
    <property type="match status" value="1"/>
</dbReference>
<dbReference type="GeneID" id="56460980"/>
<gene>
    <name evidence="3" type="ORF">ACRYA_0760</name>
</gene>
<dbReference type="PANTHER" id="PTHR30244:SF34">
    <property type="entry name" value="DTDP-4-AMINO-4,6-DIDEOXYGALACTOSE TRANSAMINASE"/>
    <property type="match status" value="1"/>
</dbReference>
<dbReference type="Gene3D" id="3.90.1150.10">
    <property type="entry name" value="Aspartate Aminotransferase, domain 1"/>
    <property type="match status" value="1"/>
</dbReference>
<dbReference type="InterPro" id="IPR000653">
    <property type="entry name" value="DegT/StrS_aminotransferase"/>
</dbReference>
<dbReference type="GO" id="GO:0030170">
    <property type="term" value="F:pyridoxal phosphate binding"/>
    <property type="evidence" value="ECO:0007669"/>
    <property type="project" value="TreeGrafter"/>
</dbReference>
<keyword evidence="2" id="KW-0663">Pyridoxal phosphate</keyword>
<dbReference type="GO" id="GO:0000271">
    <property type="term" value="P:polysaccharide biosynthetic process"/>
    <property type="evidence" value="ECO:0007669"/>
    <property type="project" value="TreeGrafter"/>
</dbReference>
<comment type="similarity">
    <text evidence="1 2">Belongs to the DegT/DnrJ/EryC1 family.</text>
</comment>
<evidence type="ECO:0000256" key="1">
    <source>
        <dbReference type="ARBA" id="ARBA00037999"/>
    </source>
</evidence>
<dbReference type="PIRSF" id="PIRSF000390">
    <property type="entry name" value="PLP_StrS"/>
    <property type="match status" value="1"/>
</dbReference>
<reference evidence="3 4" key="1">
    <citation type="submission" date="2018-10" db="EMBL/GenBank/DDBJ databases">
        <title>Complete genome sequences of Arcobacter cryaerophilus strains ATCC 43158 and ATCC 49615.</title>
        <authorList>
            <person name="Miller W.G."/>
            <person name="Yee E."/>
            <person name="Bono J.L."/>
        </authorList>
    </citation>
    <scope>NUCLEOTIDE SEQUENCE [LARGE SCALE GENOMIC DNA]</scope>
    <source>
        <strain evidence="3 4">ATCC 43158</strain>
    </source>
</reference>
<dbReference type="Pfam" id="PF01041">
    <property type="entry name" value="DegT_DnrJ_EryC1"/>
    <property type="match status" value="1"/>
</dbReference>
<protein>
    <submittedName>
        <fullName evidence="3">Aminotransferase, DegT/DnrJ/EryC1/StrS family</fullName>
    </submittedName>
</protein>
<dbReference type="InterPro" id="IPR015424">
    <property type="entry name" value="PyrdxlP-dep_Trfase"/>
</dbReference>
<keyword evidence="3" id="KW-0808">Transferase</keyword>
<organism evidence="3 4">
    <name type="scientific">Aliarcobacter cryaerophilus ATCC 43158</name>
    <dbReference type="NCBI Taxonomy" id="1032070"/>
    <lineage>
        <taxon>Bacteria</taxon>
        <taxon>Pseudomonadati</taxon>
        <taxon>Campylobacterota</taxon>
        <taxon>Epsilonproteobacteria</taxon>
        <taxon>Campylobacterales</taxon>
        <taxon>Arcobacteraceae</taxon>
        <taxon>Aliarcobacter</taxon>
    </lineage>
</organism>
<proteinExistence type="inferred from homology"/>
<dbReference type="InterPro" id="IPR015421">
    <property type="entry name" value="PyrdxlP-dep_Trfase_major"/>
</dbReference>
<evidence type="ECO:0000256" key="2">
    <source>
        <dbReference type="RuleBase" id="RU004508"/>
    </source>
</evidence>
<dbReference type="Proteomes" id="UP000273809">
    <property type="component" value="Chromosome"/>
</dbReference>
<name>A0AAD0XA53_9BACT</name>
<sequence>MTNSYPLATSTWDEKELEAIQSVINRDMYTMGESVASFEKDFCKFTGSKYVVMVSSGSTANLIATAALFYTKNPKLKRGDEVIVPAVSWSTTYYPLYQYGLKLKFVDIDLETLNYDLDALKEVITENTKMIMVVNLLGNPNDFDKIFEMIKDKDIIVLEDNCESMGAEYKGKQAGTFGIMGTFSTFFSHHMATMEGGFVVTDDEELYHILLSLRAHGWTRNLPKENKVCTKSEDWFEESFRFVLPGYNVRPVEMSGAIGIEQLKKLPNFLAKRRENAKLFQELFSNHPDFIIQKDICNSSWFGFSLIIKPTSKLKRVDIVKKLIDAKIDCRPIVTGNFTRNDVMKYFDYEIHGELKNADYLHKNGLFVGNHQIGLEDEIKYLAEVLN</sequence>
<dbReference type="SUPFAM" id="SSF53383">
    <property type="entry name" value="PLP-dependent transferases"/>
    <property type="match status" value="1"/>
</dbReference>
<dbReference type="RefSeq" id="WP_105917701.1">
    <property type="nucleotide sequence ID" value="NZ_CP021072.1"/>
</dbReference>
<dbReference type="InterPro" id="IPR015422">
    <property type="entry name" value="PyrdxlP-dep_Trfase_small"/>
</dbReference>
<dbReference type="EMBL" id="CP032823">
    <property type="protein sequence ID" value="AYJ79898.1"/>
    <property type="molecule type" value="Genomic_DNA"/>
</dbReference>
<evidence type="ECO:0000313" key="3">
    <source>
        <dbReference type="EMBL" id="AYJ79898.1"/>
    </source>
</evidence>
<dbReference type="KEGG" id="acre:ACRYA_0760"/>